<evidence type="ECO:0000256" key="2">
    <source>
        <dbReference type="ARBA" id="ARBA00023015"/>
    </source>
</evidence>
<keyword evidence="4" id="KW-0804">Transcription</keyword>
<sequence length="306" mass="33200">MAVLFRLLGDVDAQVDGTSLALGPSLRRTVFAVLAVKVDQVVPVDVLIDRVWGTGAPPRAHSSLYSYVTRLRATLAGSGADIVRRGNGYLLAADEMSIDLHRFRDLVRQARDEDDARAAKFYEEASALWQGDPFAGLESSWLAEQRAALEQERHAAFLDSVDVRIRLGRHAEVVAELSDAGAEHPLDERLAAQAVLALHRGGQRADALRRYREISDRLRDELGVDPGEALRSLHHRVLTEDPELTAHPVPAARVVVPRQLPPAPRHFVGRADELRALSAALLPDEAEGTPIALVSGTGGLGKTSLA</sequence>
<dbReference type="SMART" id="SM01043">
    <property type="entry name" value="BTAD"/>
    <property type="match status" value="1"/>
</dbReference>
<dbReference type="PANTHER" id="PTHR35807">
    <property type="entry name" value="TRANSCRIPTIONAL REGULATOR REDD-RELATED"/>
    <property type="match status" value="1"/>
</dbReference>
<dbReference type="GO" id="GO:0000160">
    <property type="term" value="P:phosphorelay signal transduction system"/>
    <property type="evidence" value="ECO:0007669"/>
    <property type="project" value="InterPro"/>
</dbReference>
<dbReference type="Proteomes" id="UP001141259">
    <property type="component" value="Unassembled WGS sequence"/>
</dbReference>
<dbReference type="InterPro" id="IPR005158">
    <property type="entry name" value="BTAD"/>
</dbReference>
<dbReference type="SMART" id="SM00862">
    <property type="entry name" value="Trans_reg_C"/>
    <property type="match status" value="1"/>
</dbReference>
<keyword evidence="2" id="KW-0805">Transcription regulation</keyword>
<dbReference type="GO" id="GO:0006355">
    <property type="term" value="P:regulation of DNA-templated transcription"/>
    <property type="evidence" value="ECO:0007669"/>
    <property type="project" value="InterPro"/>
</dbReference>
<reference evidence="7" key="1">
    <citation type="submission" date="2022-08" db="EMBL/GenBank/DDBJ databases">
        <authorList>
            <person name="Tistechok S."/>
            <person name="Samborskyy M."/>
            <person name="Roman I."/>
        </authorList>
    </citation>
    <scope>NUCLEOTIDE SEQUENCE</scope>
    <source>
        <strain evidence="7">DSM 103496</strain>
    </source>
</reference>
<name>A0A9X2VUA7_9PSEU</name>
<feature type="domain" description="OmpR/PhoB-type" evidence="5">
    <location>
        <begin position="17"/>
        <end position="91"/>
    </location>
</feature>
<evidence type="ECO:0000259" key="5">
    <source>
        <dbReference type="SMART" id="SM00862"/>
    </source>
</evidence>
<dbReference type="EMBL" id="JANYMP010000024">
    <property type="protein sequence ID" value="MCS7482487.1"/>
    <property type="molecule type" value="Genomic_DNA"/>
</dbReference>
<dbReference type="InterPro" id="IPR011990">
    <property type="entry name" value="TPR-like_helical_dom_sf"/>
</dbReference>
<accession>A0A9X2VUA7</accession>
<dbReference type="CDD" id="cd15831">
    <property type="entry name" value="BTAD"/>
    <property type="match status" value="1"/>
</dbReference>
<dbReference type="InterPro" id="IPR027417">
    <property type="entry name" value="P-loop_NTPase"/>
</dbReference>
<dbReference type="AlphaFoldDB" id="A0A9X2VUA7"/>
<dbReference type="InterPro" id="IPR016032">
    <property type="entry name" value="Sig_transdc_resp-reg_C-effctor"/>
</dbReference>
<dbReference type="GO" id="GO:0003677">
    <property type="term" value="F:DNA binding"/>
    <property type="evidence" value="ECO:0007669"/>
    <property type="project" value="UniProtKB-KW"/>
</dbReference>
<comment type="caution">
    <text evidence="7">The sequence shown here is derived from an EMBL/GenBank/DDBJ whole genome shotgun (WGS) entry which is preliminary data.</text>
</comment>
<feature type="domain" description="Bacterial transcriptional activator" evidence="6">
    <location>
        <begin position="98"/>
        <end position="238"/>
    </location>
</feature>
<gene>
    <name evidence="7" type="ORF">NZH93_37055</name>
</gene>
<evidence type="ECO:0000313" key="7">
    <source>
        <dbReference type="EMBL" id="MCS7482487.1"/>
    </source>
</evidence>
<evidence type="ECO:0000256" key="4">
    <source>
        <dbReference type="ARBA" id="ARBA00023163"/>
    </source>
</evidence>
<evidence type="ECO:0000256" key="3">
    <source>
        <dbReference type="ARBA" id="ARBA00023125"/>
    </source>
</evidence>
<dbReference type="InterPro" id="IPR036388">
    <property type="entry name" value="WH-like_DNA-bd_sf"/>
</dbReference>
<dbReference type="Gene3D" id="1.10.10.10">
    <property type="entry name" value="Winged helix-like DNA-binding domain superfamily/Winged helix DNA-binding domain"/>
    <property type="match status" value="1"/>
</dbReference>
<dbReference type="RefSeq" id="WP_259627951.1">
    <property type="nucleotide sequence ID" value="NZ_JANYMP010000024.1"/>
</dbReference>
<dbReference type="InterPro" id="IPR051677">
    <property type="entry name" value="AfsR-DnrI-RedD_regulator"/>
</dbReference>
<evidence type="ECO:0000259" key="6">
    <source>
        <dbReference type="SMART" id="SM01043"/>
    </source>
</evidence>
<comment type="similarity">
    <text evidence="1">Belongs to the AfsR/DnrI/RedD regulatory family.</text>
</comment>
<dbReference type="Pfam" id="PF03704">
    <property type="entry name" value="BTAD"/>
    <property type="match status" value="1"/>
</dbReference>
<dbReference type="SUPFAM" id="SSF48452">
    <property type="entry name" value="TPR-like"/>
    <property type="match status" value="1"/>
</dbReference>
<keyword evidence="8" id="KW-1185">Reference proteome</keyword>
<dbReference type="InterPro" id="IPR001867">
    <property type="entry name" value="OmpR/PhoB-type_DNA-bd"/>
</dbReference>
<dbReference type="Gene3D" id="1.25.40.10">
    <property type="entry name" value="Tetratricopeptide repeat domain"/>
    <property type="match status" value="1"/>
</dbReference>
<evidence type="ECO:0000256" key="1">
    <source>
        <dbReference type="ARBA" id="ARBA00005820"/>
    </source>
</evidence>
<keyword evidence="3" id="KW-0238">DNA-binding</keyword>
<dbReference type="SUPFAM" id="SSF52540">
    <property type="entry name" value="P-loop containing nucleoside triphosphate hydrolases"/>
    <property type="match status" value="1"/>
</dbReference>
<organism evidence="7 8">
    <name type="scientific">Umezawaea endophytica</name>
    <dbReference type="NCBI Taxonomy" id="1654476"/>
    <lineage>
        <taxon>Bacteria</taxon>
        <taxon>Bacillati</taxon>
        <taxon>Actinomycetota</taxon>
        <taxon>Actinomycetes</taxon>
        <taxon>Pseudonocardiales</taxon>
        <taxon>Pseudonocardiaceae</taxon>
        <taxon>Umezawaea</taxon>
    </lineage>
</organism>
<evidence type="ECO:0000313" key="8">
    <source>
        <dbReference type="Proteomes" id="UP001141259"/>
    </source>
</evidence>
<dbReference type="SUPFAM" id="SSF46894">
    <property type="entry name" value="C-terminal effector domain of the bipartite response regulators"/>
    <property type="match status" value="1"/>
</dbReference>
<dbReference type="Gene3D" id="3.40.50.300">
    <property type="entry name" value="P-loop containing nucleotide triphosphate hydrolases"/>
    <property type="match status" value="1"/>
</dbReference>
<proteinExistence type="inferred from homology"/>
<protein>
    <submittedName>
        <fullName evidence="7">AfsR/SARP family transcriptional regulator</fullName>
    </submittedName>
</protein>
<dbReference type="PANTHER" id="PTHR35807:SF1">
    <property type="entry name" value="TRANSCRIPTIONAL REGULATOR REDD"/>
    <property type="match status" value="1"/>
</dbReference>
<feature type="non-terminal residue" evidence="7">
    <location>
        <position position="306"/>
    </location>
</feature>